<feature type="non-terminal residue" evidence="1">
    <location>
        <position position="56"/>
    </location>
</feature>
<proteinExistence type="predicted"/>
<protein>
    <submittedName>
        <fullName evidence="1">Uncharacterized protein</fullName>
    </submittedName>
</protein>
<sequence length="56" mass="6711">SYDVEESKTNDQTESYTVFFDKNEENFRENKEKVQRWMDILNKVEISSVSKSFTIP</sequence>
<organism evidence="1 2">
    <name type="scientific">Populus alba</name>
    <name type="common">White poplar</name>
    <dbReference type="NCBI Taxonomy" id="43335"/>
    <lineage>
        <taxon>Eukaryota</taxon>
        <taxon>Viridiplantae</taxon>
        <taxon>Streptophyta</taxon>
        <taxon>Embryophyta</taxon>
        <taxon>Tracheophyta</taxon>
        <taxon>Spermatophyta</taxon>
        <taxon>Magnoliopsida</taxon>
        <taxon>eudicotyledons</taxon>
        <taxon>Gunneridae</taxon>
        <taxon>Pentapetalae</taxon>
        <taxon>rosids</taxon>
        <taxon>fabids</taxon>
        <taxon>Malpighiales</taxon>
        <taxon>Salicaceae</taxon>
        <taxon>Saliceae</taxon>
        <taxon>Populus</taxon>
    </lineage>
</organism>
<evidence type="ECO:0000313" key="2">
    <source>
        <dbReference type="Proteomes" id="UP000309997"/>
    </source>
</evidence>
<reference evidence="1 2" key="1">
    <citation type="journal article" date="2024" name="Plant Biotechnol. J.">
        <title>Genome and CRISPR/Cas9 system of a widespread forest tree (Populus alba) in the world.</title>
        <authorList>
            <person name="Liu Y.J."/>
            <person name="Jiang P.F."/>
            <person name="Han X.M."/>
            <person name="Li X.Y."/>
            <person name="Wang H.M."/>
            <person name="Wang Y.J."/>
            <person name="Wang X.X."/>
            <person name="Zeng Q.Y."/>
        </authorList>
    </citation>
    <scope>NUCLEOTIDE SEQUENCE [LARGE SCALE GENOMIC DNA]</scope>
    <source>
        <strain evidence="2">cv. PAL-ZL1</strain>
    </source>
</reference>
<accession>A0ACC4APP5</accession>
<evidence type="ECO:0000313" key="1">
    <source>
        <dbReference type="EMBL" id="KAL3568210.1"/>
    </source>
</evidence>
<comment type="caution">
    <text evidence="1">The sequence shown here is derived from an EMBL/GenBank/DDBJ whole genome shotgun (WGS) entry which is preliminary data.</text>
</comment>
<gene>
    <name evidence="1" type="ORF">D5086_030861</name>
</gene>
<dbReference type="Proteomes" id="UP000309997">
    <property type="component" value="Unassembled WGS sequence"/>
</dbReference>
<name>A0ACC4APP5_POPAL</name>
<keyword evidence="2" id="KW-1185">Reference proteome</keyword>
<dbReference type="EMBL" id="RCHU02000017">
    <property type="protein sequence ID" value="KAL3568210.1"/>
    <property type="molecule type" value="Genomic_DNA"/>
</dbReference>
<feature type="non-terminal residue" evidence="1">
    <location>
        <position position="1"/>
    </location>
</feature>